<sequence length="671" mass="74618">MIGCFSRGMRDIPFLDVFLDDQIDFSPNGGKALNAIVGWGHKQTARKARQKAAEWNLPYLAVEDGFLRSVGLGVHGCPPLSVVVDDVGIYYDATQPSRLENILIEGLASNEVALAKEAMAAIRHTRLSKYNHAPELPEGCIPDNGKEKVLLVDQTRFDASVELGLADESSFVEMMRVARESHPDAELYVKIHPDVSSGKKRGYLTEMDLAGTEVVDFDVNPLSLVEKMDHVYAVTSQLGFEALVMGCNVYCFGMPFYAGWGVTNDRLHLERRDVSRTLEEIFAGAYVRYARYIDPYFGECCDVMRAIDILGDQKRHEERNHGDLVCAGFSWWRKGFAKHFFKSTSGNVLFRRGGDGAARLAEKVGGKVVFWSAKTPAGTIESCQERSVPAVGVEDGFLRSSGLGSDFFWPYSICMDSQGAYYDPSEPSDLETILRETDFDERILVRARALVERIVGSGVTKYNVGGDKPLAPFESNGKRVVLVVGQVEDDKSVQLGGQGIHSDRELLAAVRKNRPEAYIVYKPHPDVTSGNRSGGAFSEQDSGLYDHMESSVSLSALFSVIDELHTLTSLSGFEALLRGVPVVTYGGPFYAGWGLTKDRLAFSRRNRQLDIFKLVAGVLIMYPSYYDWQTELFCGPEVVLDRLARRLEPKQGAFRRRVCKAVDQAVRYIHR</sequence>
<dbReference type="CDD" id="cd16440">
    <property type="entry name" value="beta_Kdo_transferase_KpsC_1"/>
    <property type="match status" value="1"/>
</dbReference>
<evidence type="ECO:0000313" key="1">
    <source>
        <dbReference type="EMBL" id="SOB60069.1"/>
    </source>
</evidence>
<organism evidence="1 2">
    <name type="scientific">Pseudodesulfovibrio profundus</name>
    <dbReference type="NCBI Taxonomy" id="57320"/>
    <lineage>
        <taxon>Bacteria</taxon>
        <taxon>Pseudomonadati</taxon>
        <taxon>Thermodesulfobacteriota</taxon>
        <taxon>Desulfovibrionia</taxon>
        <taxon>Desulfovibrionales</taxon>
        <taxon>Desulfovibrionaceae</taxon>
    </lineage>
</organism>
<dbReference type="GO" id="GO:0015774">
    <property type="term" value="P:polysaccharide transport"/>
    <property type="evidence" value="ECO:0007669"/>
    <property type="project" value="InterPro"/>
</dbReference>
<gene>
    <name evidence="1" type="primary">lipA</name>
    <name evidence="1" type="ORF">DPRO_3157</name>
</gene>
<dbReference type="CDD" id="cd16439">
    <property type="entry name" value="beta_Kdo_transferase_KpsC_2"/>
    <property type="match status" value="1"/>
</dbReference>
<protein>
    <submittedName>
        <fullName evidence="1">Capsule polysaccharide modification protein LipA</fullName>
    </submittedName>
</protein>
<evidence type="ECO:0000313" key="2">
    <source>
        <dbReference type="Proteomes" id="UP000219215"/>
    </source>
</evidence>
<keyword evidence="2" id="KW-1185">Reference proteome</keyword>
<dbReference type="Pfam" id="PF05159">
    <property type="entry name" value="Capsule_synth"/>
    <property type="match status" value="3"/>
</dbReference>
<dbReference type="Proteomes" id="UP000219215">
    <property type="component" value="Chromosome DPRO"/>
</dbReference>
<reference evidence="2" key="1">
    <citation type="submission" date="2017-09" db="EMBL/GenBank/DDBJ databases">
        <authorList>
            <person name="Regsiter A."/>
            <person name="William W."/>
        </authorList>
    </citation>
    <scope>NUCLEOTIDE SEQUENCE [LARGE SCALE GENOMIC DNA]</scope>
    <source>
        <strain evidence="2">500-1</strain>
    </source>
</reference>
<accession>A0A2C8FCB1</accession>
<proteinExistence type="predicted"/>
<dbReference type="InterPro" id="IPR007833">
    <property type="entry name" value="Capsule_polysaccharide_synth"/>
</dbReference>
<dbReference type="OrthoDB" id="543755at2"/>
<dbReference type="AlphaFoldDB" id="A0A2C8FCB1"/>
<dbReference type="RefSeq" id="WP_097012846.1">
    <property type="nucleotide sequence ID" value="NZ_LT907975.1"/>
</dbReference>
<dbReference type="KEGG" id="pprf:DPRO_3157"/>
<name>A0A2C8FCB1_9BACT</name>
<dbReference type="EMBL" id="LT907975">
    <property type="protein sequence ID" value="SOB60069.1"/>
    <property type="molecule type" value="Genomic_DNA"/>
</dbReference>
<dbReference type="GO" id="GO:0000271">
    <property type="term" value="P:polysaccharide biosynthetic process"/>
    <property type="evidence" value="ECO:0007669"/>
    <property type="project" value="InterPro"/>
</dbReference>